<gene>
    <name evidence="2" type="ORF">HPS54_02215</name>
</gene>
<keyword evidence="3" id="KW-1185">Reference proteome</keyword>
<organism evidence="2 3">
    <name type="scientific">Xylanibacter caecicola</name>
    <dbReference type="NCBI Taxonomy" id="2736294"/>
    <lineage>
        <taxon>Bacteria</taxon>
        <taxon>Pseudomonadati</taxon>
        <taxon>Bacteroidota</taxon>
        <taxon>Bacteroidia</taxon>
        <taxon>Bacteroidales</taxon>
        <taxon>Prevotellaceae</taxon>
        <taxon>Xylanibacter</taxon>
    </lineage>
</organism>
<reference evidence="2 3" key="1">
    <citation type="submission" date="2020-05" db="EMBL/GenBank/DDBJ databases">
        <title>Distinct polysaccharide utilization as determinants for interspecies competition between intestinal Prevotella spp.</title>
        <authorList>
            <person name="Galvez E.J.C."/>
            <person name="Iljazovic A."/>
            <person name="Strowig T."/>
        </authorList>
    </citation>
    <scope>NUCLEOTIDE SEQUENCE [LARGE SCALE GENOMIC DNA]</scope>
    <source>
        <strain evidence="2 3">PCHR</strain>
    </source>
</reference>
<proteinExistence type="predicted"/>
<dbReference type="EMBL" id="JABKKJ010000002">
    <property type="protein sequence ID" value="NPE24344.1"/>
    <property type="molecule type" value="Genomic_DNA"/>
</dbReference>
<name>A0ABX2AYP8_9BACT</name>
<evidence type="ECO:0000256" key="1">
    <source>
        <dbReference type="SAM" id="SignalP"/>
    </source>
</evidence>
<feature type="signal peptide" evidence="1">
    <location>
        <begin position="1"/>
        <end position="22"/>
    </location>
</feature>
<dbReference type="Proteomes" id="UP000820977">
    <property type="component" value="Unassembled WGS sequence"/>
</dbReference>
<evidence type="ECO:0000313" key="2">
    <source>
        <dbReference type="EMBL" id="NPE24344.1"/>
    </source>
</evidence>
<comment type="caution">
    <text evidence="2">The sequence shown here is derived from an EMBL/GenBank/DDBJ whole genome shotgun (WGS) entry which is preliminary data.</text>
</comment>
<feature type="chain" id="PRO_5046482823" description="DUF5689 domain-containing protein" evidence="1">
    <location>
        <begin position="23"/>
        <end position="317"/>
    </location>
</feature>
<protein>
    <recommendedName>
        <fullName evidence="4">DUF5689 domain-containing protein</fullName>
    </recommendedName>
</protein>
<accession>A0ABX2AYP8</accession>
<evidence type="ECO:0008006" key="4">
    <source>
        <dbReference type="Google" id="ProtNLM"/>
    </source>
</evidence>
<keyword evidence="1" id="KW-0732">Signal</keyword>
<dbReference type="RefSeq" id="WP_172343844.1">
    <property type="nucleotide sequence ID" value="NZ_CASYYZ010000021.1"/>
</dbReference>
<sequence length="317" mass="33975">MNKILRISLLSLLMVFCGTTFAQTVIDFDNNYATLFPTLKGTSTNTDKSGDFTEATTSTPVSGITVTVSAKTSGSSENRIWSGSPRLRMYSGTLTVKADKTIKAIEFTCASTPKFNLSTTTGTLTGLKWEGSANEIVFNCGGNTQIKSITVFVEGEEIPDLSNTPETAYTVAKANELIAAGVGLDAEVYVKGIISEIKNVDTGQYGNAEYAISDDGTATGQLVVYRGYYLNKEKFTSADQIKVGDAVIVCGKLVNFNGTYEFTSGNYIHSLNGTTGINNPTVNVLDKNAPVYNLAGQRVSMDAKGILIQNGRKFINK</sequence>
<evidence type="ECO:0000313" key="3">
    <source>
        <dbReference type="Proteomes" id="UP000820977"/>
    </source>
</evidence>